<dbReference type="Pfam" id="PF06891">
    <property type="entry name" value="P2_Phage_GpR"/>
    <property type="match status" value="1"/>
</dbReference>
<gene>
    <name evidence="1" type="ORF">KL86APRO_10483</name>
</gene>
<dbReference type="InterPro" id="IPR009678">
    <property type="entry name" value="Phage_tail_completion_R"/>
</dbReference>
<accession>A0A212J434</accession>
<protein>
    <submittedName>
        <fullName evidence="1">Putative bacteriophage tail completion protein R</fullName>
    </submittedName>
</protein>
<name>A0A212J434_9PROT</name>
<proteinExistence type="predicted"/>
<evidence type="ECO:0000313" key="1">
    <source>
        <dbReference type="EMBL" id="SBV94208.1"/>
    </source>
</evidence>
<dbReference type="AlphaFoldDB" id="A0A212J434"/>
<organism evidence="1">
    <name type="scientific">uncultured Alphaproteobacteria bacterium</name>
    <dbReference type="NCBI Taxonomy" id="91750"/>
    <lineage>
        <taxon>Bacteria</taxon>
        <taxon>Pseudomonadati</taxon>
        <taxon>Pseudomonadota</taxon>
        <taxon>Alphaproteobacteria</taxon>
        <taxon>environmental samples</taxon>
    </lineage>
</organism>
<dbReference type="EMBL" id="FLUO01000001">
    <property type="protein sequence ID" value="SBV94208.1"/>
    <property type="molecule type" value="Genomic_DNA"/>
</dbReference>
<sequence>MKKLAAARAAILAAPLKIKAENLLTFAEKGSVYAPRGDRNRAFQIAYTAHMIVTGYAGAPQDLLFVALEWLHRDNPGSVDEAIRFHVDIIDHKSADVSLAIDLTETIAAEDLPEGLRLAPRPDPDAEGIDIAAMSLGLPRPQPTK</sequence>
<reference evidence="1" key="1">
    <citation type="submission" date="2016-04" db="EMBL/GenBank/DDBJ databases">
        <authorList>
            <person name="Evans L.H."/>
            <person name="Alamgir A."/>
            <person name="Owens N."/>
            <person name="Weber N.D."/>
            <person name="Virtaneva K."/>
            <person name="Barbian K."/>
            <person name="Babar A."/>
            <person name="Rosenke K."/>
        </authorList>
    </citation>
    <scope>NUCLEOTIDE SEQUENCE</scope>
    <source>
        <strain evidence="1">86</strain>
    </source>
</reference>